<protein>
    <recommendedName>
        <fullName evidence="7">Amino acid transporter transmembrane domain-containing protein</fullName>
    </recommendedName>
</protein>
<dbReference type="Pfam" id="PF01490">
    <property type="entry name" value="Aa_trans"/>
    <property type="match status" value="1"/>
</dbReference>
<dbReference type="Proteomes" id="UP001139887">
    <property type="component" value="Unassembled WGS sequence"/>
</dbReference>
<feature type="transmembrane region" description="Helical" evidence="6">
    <location>
        <begin position="22"/>
        <end position="41"/>
    </location>
</feature>
<evidence type="ECO:0000256" key="6">
    <source>
        <dbReference type="SAM" id="Phobius"/>
    </source>
</evidence>
<accession>A0A9W8I7Y8</accession>
<dbReference type="GO" id="GO:0016020">
    <property type="term" value="C:membrane"/>
    <property type="evidence" value="ECO:0007669"/>
    <property type="project" value="UniProtKB-SubCell"/>
</dbReference>
<evidence type="ECO:0000313" key="8">
    <source>
        <dbReference type="EMBL" id="KAJ2844068.1"/>
    </source>
</evidence>
<evidence type="ECO:0000313" key="9">
    <source>
        <dbReference type="Proteomes" id="UP001139887"/>
    </source>
</evidence>
<dbReference type="EMBL" id="JANBUW010001199">
    <property type="protein sequence ID" value="KAJ2844068.1"/>
    <property type="molecule type" value="Genomic_DNA"/>
</dbReference>
<keyword evidence="9" id="KW-1185">Reference proteome</keyword>
<feature type="transmembrane region" description="Helical" evidence="6">
    <location>
        <begin position="47"/>
        <end position="69"/>
    </location>
</feature>
<comment type="subcellular location">
    <subcellularLocation>
        <location evidence="1">Membrane</location>
        <topology evidence="1">Multi-pass membrane protein</topology>
    </subcellularLocation>
</comment>
<dbReference type="OrthoDB" id="28208at2759"/>
<dbReference type="PANTHER" id="PTHR22950">
    <property type="entry name" value="AMINO ACID TRANSPORTER"/>
    <property type="match status" value="1"/>
</dbReference>
<organism evidence="8 9">
    <name type="scientific">Coemansia brasiliensis</name>
    <dbReference type="NCBI Taxonomy" id="2650707"/>
    <lineage>
        <taxon>Eukaryota</taxon>
        <taxon>Fungi</taxon>
        <taxon>Fungi incertae sedis</taxon>
        <taxon>Zoopagomycota</taxon>
        <taxon>Kickxellomycotina</taxon>
        <taxon>Kickxellomycetes</taxon>
        <taxon>Kickxellales</taxon>
        <taxon>Kickxellaceae</taxon>
        <taxon>Coemansia</taxon>
    </lineage>
</organism>
<proteinExistence type="inferred from homology"/>
<comment type="similarity">
    <text evidence="2">Belongs to the amino acid/polyamine transporter 2 family.</text>
</comment>
<sequence length="432" mass="46556">MNTRASDSDSDLPKEGQSTIKVGFNILNTIIGSGILCLPYTLHNAGFVFGLAMLVAVAFLSQFSLYALVVSGKRTGTEHFSSLTKAALGSSGYHLLNYSIVIDMVGTVILYLMIIGDMVSALANIYLPFVVTRASMIALVSVVVILPLLFFRNTGPLAGFSIFSIICIPYIILAVAIRAPQYAGEVNVDFSFFGPRVLPAMGVLAFAYGSCHAAFPNYAGLRDRAVKPWVQATSFATTGAIAISSAFAVSGFLSFGSSAQANILENFPESDSFINLGRLLFLMSLVFTTPLSFYPIRDTVTEMLKIDPQRHHVSPVWESICTVLLFSFCAISAMLFTNLGLAFELIGTLSSSVVNFIIPGLVFLSAGTDVTVEGIISRWRRKAGRCGDAGERDLLLLPAATGHLGPKPHMKDISMWVLAWIAAIFGVWVMIL</sequence>
<dbReference type="InterPro" id="IPR013057">
    <property type="entry name" value="AA_transpt_TM"/>
</dbReference>
<feature type="transmembrane region" description="Helical" evidence="6">
    <location>
        <begin position="316"/>
        <end position="336"/>
    </location>
</feature>
<feature type="transmembrane region" description="Helical" evidence="6">
    <location>
        <begin position="413"/>
        <end position="431"/>
    </location>
</feature>
<gene>
    <name evidence="8" type="ORF">IWW36_005323</name>
</gene>
<name>A0A9W8I7Y8_9FUNG</name>
<feature type="transmembrane region" description="Helical" evidence="6">
    <location>
        <begin position="126"/>
        <end position="150"/>
    </location>
</feature>
<feature type="transmembrane region" description="Helical" evidence="6">
    <location>
        <begin position="197"/>
        <end position="215"/>
    </location>
</feature>
<evidence type="ECO:0000256" key="5">
    <source>
        <dbReference type="ARBA" id="ARBA00023136"/>
    </source>
</evidence>
<feature type="domain" description="Amino acid transporter transmembrane" evidence="7">
    <location>
        <begin position="17"/>
        <end position="363"/>
    </location>
</feature>
<comment type="caution">
    <text evidence="8">The sequence shown here is derived from an EMBL/GenBank/DDBJ whole genome shotgun (WGS) entry which is preliminary data.</text>
</comment>
<feature type="non-terminal residue" evidence="8">
    <location>
        <position position="432"/>
    </location>
</feature>
<evidence type="ECO:0000256" key="2">
    <source>
        <dbReference type="ARBA" id="ARBA00008066"/>
    </source>
</evidence>
<feature type="transmembrane region" description="Helical" evidence="6">
    <location>
        <begin position="276"/>
        <end position="296"/>
    </location>
</feature>
<evidence type="ECO:0000256" key="4">
    <source>
        <dbReference type="ARBA" id="ARBA00022989"/>
    </source>
</evidence>
<dbReference type="GO" id="GO:0015179">
    <property type="term" value="F:L-amino acid transmembrane transporter activity"/>
    <property type="evidence" value="ECO:0007669"/>
    <property type="project" value="TreeGrafter"/>
</dbReference>
<keyword evidence="5 6" id="KW-0472">Membrane</keyword>
<evidence type="ECO:0000256" key="1">
    <source>
        <dbReference type="ARBA" id="ARBA00004141"/>
    </source>
</evidence>
<dbReference type="AlphaFoldDB" id="A0A9W8I7Y8"/>
<evidence type="ECO:0000256" key="3">
    <source>
        <dbReference type="ARBA" id="ARBA00022692"/>
    </source>
</evidence>
<reference evidence="8" key="1">
    <citation type="submission" date="2022-07" db="EMBL/GenBank/DDBJ databases">
        <title>Phylogenomic reconstructions and comparative analyses of Kickxellomycotina fungi.</title>
        <authorList>
            <person name="Reynolds N.K."/>
            <person name="Stajich J.E."/>
            <person name="Barry K."/>
            <person name="Grigoriev I.V."/>
            <person name="Crous P."/>
            <person name="Smith M.E."/>
        </authorList>
    </citation>
    <scope>NUCLEOTIDE SEQUENCE</scope>
    <source>
        <strain evidence="8">NRRL 1566</strain>
    </source>
</reference>
<evidence type="ECO:0000259" key="7">
    <source>
        <dbReference type="Pfam" id="PF01490"/>
    </source>
</evidence>
<keyword evidence="4 6" id="KW-1133">Transmembrane helix</keyword>
<feature type="transmembrane region" description="Helical" evidence="6">
    <location>
        <begin position="95"/>
        <end position="114"/>
    </location>
</feature>
<feature type="transmembrane region" description="Helical" evidence="6">
    <location>
        <begin position="235"/>
        <end position="256"/>
    </location>
</feature>
<keyword evidence="3 6" id="KW-0812">Transmembrane</keyword>
<feature type="transmembrane region" description="Helical" evidence="6">
    <location>
        <begin position="157"/>
        <end position="177"/>
    </location>
</feature>
<feature type="transmembrane region" description="Helical" evidence="6">
    <location>
        <begin position="356"/>
        <end position="376"/>
    </location>
</feature>